<dbReference type="PROSITE" id="PS50943">
    <property type="entry name" value="HTH_CROC1"/>
    <property type="match status" value="1"/>
</dbReference>
<keyword evidence="1" id="KW-0805">Transcription regulation</keyword>
<dbReference type="Pfam" id="PF01381">
    <property type="entry name" value="HTH_3"/>
    <property type="match status" value="1"/>
</dbReference>
<dbReference type="PANTHER" id="PTHR46797:SF23">
    <property type="entry name" value="HTH-TYPE TRANSCRIPTIONAL REGULATOR SUTR"/>
    <property type="match status" value="1"/>
</dbReference>
<dbReference type="CDD" id="cd00093">
    <property type="entry name" value="HTH_XRE"/>
    <property type="match status" value="1"/>
</dbReference>
<dbReference type="GO" id="GO:0003700">
    <property type="term" value="F:DNA-binding transcription factor activity"/>
    <property type="evidence" value="ECO:0007669"/>
    <property type="project" value="TreeGrafter"/>
</dbReference>
<dbReference type="Gene3D" id="1.10.260.40">
    <property type="entry name" value="lambda repressor-like DNA-binding domains"/>
    <property type="match status" value="1"/>
</dbReference>
<protein>
    <submittedName>
        <fullName evidence="5">Helix-turn-helix domain-containing protein</fullName>
    </submittedName>
</protein>
<dbReference type="PANTHER" id="PTHR46797">
    <property type="entry name" value="HTH-TYPE TRANSCRIPTIONAL REGULATOR"/>
    <property type="match status" value="1"/>
</dbReference>
<proteinExistence type="predicted"/>
<keyword evidence="2" id="KW-0238">DNA-binding</keyword>
<feature type="domain" description="HTH cro/C1-type" evidence="4">
    <location>
        <begin position="12"/>
        <end position="66"/>
    </location>
</feature>
<evidence type="ECO:0000256" key="2">
    <source>
        <dbReference type="ARBA" id="ARBA00023125"/>
    </source>
</evidence>
<dbReference type="SUPFAM" id="SSF47413">
    <property type="entry name" value="lambda repressor-like DNA-binding domains"/>
    <property type="match status" value="1"/>
</dbReference>
<dbReference type="InterPro" id="IPR010982">
    <property type="entry name" value="Lambda_DNA-bd_dom_sf"/>
</dbReference>
<dbReference type="SUPFAM" id="SSF51182">
    <property type="entry name" value="RmlC-like cupins"/>
    <property type="match status" value="1"/>
</dbReference>
<dbReference type="CDD" id="cd02209">
    <property type="entry name" value="cupin_XRE_C"/>
    <property type="match status" value="1"/>
</dbReference>
<dbReference type="InterPro" id="IPR013096">
    <property type="entry name" value="Cupin_2"/>
</dbReference>
<sequence>METMNEIVAANIKQLREDKSLSLEMLAKLSGVSKSMLAQIERGEGNPTISTLWKISNGMKVPFDALTIRPIKRFEIVHTTDVQPVLEDDHRVRNYPLFPDNENRKFAIYHLEVQKDGKWESEPHLRGATEFITVYEGHLMIRAGEDEFYLKKGESIRFRADVPHSYRNVGEQPISLHMVIYNP</sequence>
<evidence type="ECO:0000259" key="4">
    <source>
        <dbReference type="PROSITE" id="PS50943"/>
    </source>
</evidence>
<accession>A0A4Y7WLQ7</accession>
<reference evidence="5 6" key="1">
    <citation type="submission" date="2019-03" db="EMBL/GenBank/DDBJ databases">
        <authorList>
            <person name="Liu G."/>
        </authorList>
    </citation>
    <scope>NUCLEOTIDE SEQUENCE [LARGE SCALE GENOMIC DNA]</scope>
    <source>
        <strain evidence="5 6">DSM 19099</strain>
    </source>
</reference>
<evidence type="ECO:0000256" key="3">
    <source>
        <dbReference type="ARBA" id="ARBA00023163"/>
    </source>
</evidence>
<dbReference type="GO" id="GO:0003677">
    <property type="term" value="F:DNA binding"/>
    <property type="evidence" value="ECO:0007669"/>
    <property type="project" value="UniProtKB-KW"/>
</dbReference>
<organism evidence="5 6">
    <name type="scientific">Shouchella lehensis</name>
    <dbReference type="NCBI Taxonomy" id="300825"/>
    <lineage>
        <taxon>Bacteria</taxon>
        <taxon>Bacillati</taxon>
        <taxon>Bacillota</taxon>
        <taxon>Bacilli</taxon>
        <taxon>Bacillales</taxon>
        <taxon>Bacillaceae</taxon>
        <taxon>Shouchella</taxon>
    </lineage>
</organism>
<dbReference type="EMBL" id="SNUX01000002">
    <property type="protein sequence ID" value="TES49493.1"/>
    <property type="molecule type" value="Genomic_DNA"/>
</dbReference>
<gene>
    <name evidence="5" type="ORF">E2L03_08470</name>
</gene>
<dbReference type="Gene3D" id="2.60.120.10">
    <property type="entry name" value="Jelly Rolls"/>
    <property type="match status" value="1"/>
</dbReference>
<dbReference type="InterPro" id="IPR011051">
    <property type="entry name" value="RmlC_Cupin_sf"/>
</dbReference>
<dbReference type="Proteomes" id="UP000298210">
    <property type="component" value="Unassembled WGS sequence"/>
</dbReference>
<name>A0A4Y7WLQ7_9BACI</name>
<dbReference type="InterPro" id="IPR050807">
    <property type="entry name" value="TransReg_Diox_bact_type"/>
</dbReference>
<evidence type="ECO:0000256" key="1">
    <source>
        <dbReference type="ARBA" id="ARBA00023015"/>
    </source>
</evidence>
<evidence type="ECO:0000313" key="6">
    <source>
        <dbReference type="Proteomes" id="UP000298210"/>
    </source>
</evidence>
<dbReference type="SMART" id="SM00530">
    <property type="entry name" value="HTH_XRE"/>
    <property type="match status" value="1"/>
</dbReference>
<keyword evidence="3" id="KW-0804">Transcription</keyword>
<evidence type="ECO:0000313" key="5">
    <source>
        <dbReference type="EMBL" id="TES49493.1"/>
    </source>
</evidence>
<dbReference type="AlphaFoldDB" id="A0A4Y7WLQ7"/>
<comment type="caution">
    <text evidence="5">The sequence shown here is derived from an EMBL/GenBank/DDBJ whole genome shotgun (WGS) entry which is preliminary data.</text>
</comment>
<dbReference type="GO" id="GO:0005829">
    <property type="term" value="C:cytosol"/>
    <property type="evidence" value="ECO:0007669"/>
    <property type="project" value="TreeGrafter"/>
</dbReference>
<dbReference type="Pfam" id="PF07883">
    <property type="entry name" value="Cupin_2"/>
    <property type="match status" value="1"/>
</dbReference>
<dbReference type="InterPro" id="IPR001387">
    <property type="entry name" value="Cro/C1-type_HTH"/>
</dbReference>
<dbReference type="InterPro" id="IPR014710">
    <property type="entry name" value="RmlC-like_jellyroll"/>
</dbReference>